<proteinExistence type="predicted"/>
<dbReference type="Proteomes" id="UP000826300">
    <property type="component" value="Chromosome"/>
</dbReference>
<name>A0A8G0ZT37_9RHOB</name>
<dbReference type="EMBL" id="CP069370">
    <property type="protein sequence ID" value="QYZ69542.1"/>
    <property type="molecule type" value="Genomic_DNA"/>
</dbReference>
<gene>
    <name evidence="1" type="ORF">JO391_17755</name>
</gene>
<sequence length="201" mass="22872">MSDALPLPATTEPLRVAIRRLRWFRDAFARQLNELTAETGVAFTVDDRTLAQIFVAWLRDVEAQKPADPAHRRAYFDFVSALMLRNLLRDLPVKAGPLPPGADTHRAEYFWPEGFACTLFCLNVRAAVIEQEFDAATELTPDFFSLRQWWSFRENVGQDADTAMGFFDVFIGANPEWQMPASFRCRLEHALTAPHQAQKLG</sequence>
<dbReference type="AlphaFoldDB" id="A0A8G0ZT37"/>
<keyword evidence="2" id="KW-1185">Reference proteome</keyword>
<protein>
    <submittedName>
        <fullName evidence="1">Uncharacterized protein</fullName>
    </submittedName>
</protein>
<evidence type="ECO:0000313" key="1">
    <source>
        <dbReference type="EMBL" id="QYZ69542.1"/>
    </source>
</evidence>
<organism evidence="1 2">
    <name type="scientific">Neotabrizicola shimadae</name>
    <dbReference type="NCBI Taxonomy" id="2807096"/>
    <lineage>
        <taxon>Bacteria</taxon>
        <taxon>Pseudomonadati</taxon>
        <taxon>Pseudomonadota</taxon>
        <taxon>Alphaproteobacteria</taxon>
        <taxon>Rhodobacterales</taxon>
        <taxon>Paracoccaceae</taxon>
        <taxon>Neotabrizicola</taxon>
    </lineage>
</organism>
<evidence type="ECO:0000313" key="2">
    <source>
        <dbReference type="Proteomes" id="UP000826300"/>
    </source>
</evidence>
<reference evidence="1" key="1">
    <citation type="submission" date="2021-02" db="EMBL/GenBank/DDBJ databases">
        <title>Rhodobacter shimadae sp. nov., an aerobic anoxygenic phototrophic bacterium isolated from a hot spring.</title>
        <authorList>
            <person name="Muramatsu S."/>
            <person name="Haruta S."/>
            <person name="Hirose S."/>
            <person name="Hanada S."/>
        </authorList>
    </citation>
    <scope>NUCLEOTIDE SEQUENCE</scope>
    <source>
        <strain evidence="1">N10</strain>
    </source>
</reference>
<dbReference type="KEGG" id="nsm:JO391_17755"/>
<accession>A0A8G0ZT37</accession>
<dbReference type="RefSeq" id="WP_220661760.1">
    <property type="nucleotide sequence ID" value="NZ_CP069370.1"/>
</dbReference>